<feature type="non-terminal residue" evidence="9">
    <location>
        <position position="1"/>
    </location>
</feature>
<evidence type="ECO:0000313" key="10">
    <source>
        <dbReference type="Proteomes" id="UP000546235"/>
    </source>
</evidence>
<evidence type="ECO:0000256" key="5">
    <source>
        <dbReference type="ARBA" id="ARBA00023145"/>
    </source>
</evidence>
<accession>A0A7K6T5G0</accession>
<dbReference type="GO" id="GO:0072557">
    <property type="term" value="C:IPAF inflammasome complex"/>
    <property type="evidence" value="ECO:0007669"/>
    <property type="project" value="TreeGrafter"/>
</dbReference>
<proteinExistence type="inferred from homology"/>
<dbReference type="PROSITE" id="PS50207">
    <property type="entry name" value="CASPASE_P10"/>
    <property type="match status" value="1"/>
</dbReference>
<feature type="domain" description="Caspase family p20" evidence="8">
    <location>
        <begin position="14"/>
        <end position="142"/>
    </location>
</feature>
<comment type="similarity">
    <text evidence="1 6">Belongs to the peptidase C14A family.</text>
</comment>
<dbReference type="Proteomes" id="UP000546235">
    <property type="component" value="Unassembled WGS sequence"/>
</dbReference>
<dbReference type="InterPro" id="IPR033139">
    <property type="entry name" value="Caspase_cys_AS"/>
</dbReference>
<dbReference type="Gene3D" id="3.40.50.1460">
    <property type="match status" value="1"/>
</dbReference>
<evidence type="ECO:0000256" key="3">
    <source>
        <dbReference type="ARBA" id="ARBA00022801"/>
    </source>
</evidence>
<dbReference type="CDD" id="cd00032">
    <property type="entry name" value="CASc"/>
    <property type="match status" value="1"/>
</dbReference>
<evidence type="ECO:0000256" key="4">
    <source>
        <dbReference type="ARBA" id="ARBA00022807"/>
    </source>
</evidence>
<keyword evidence="2" id="KW-0645">Protease</keyword>
<dbReference type="GO" id="GO:0097169">
    <property type="term" value="C:AIM2 inflammasome complex"/>
    <property type="evidence" value="ECO:0007669"/>
    <property type="project" value="TreeGrafter"/>
</dbReference>
<dbReference type="InterPro" id="IPR016129">
    <property type="entry name" value="Caspase_his_AS"/>
</dbReference>
<dbReference type="PROSITE" id="PS01122">
    <property type="entry name" value="CASPASE_CYS"/>
    <property type="match status" value="1"/>
</dbReference>
<dbReference type="FunFam" id="3.40.50.1460:FF:000007">
    <property type="entry name" value="Caspase-1"/>
    <property type="match status" value="1"/>
</dbReference>
<protein>
    <submittedName>
        <fullName evidence="9">CASPD protein</fullName>
    </submittedName>
</protein>
<dbReference type="PANTHER" id="PTHR47901:SF3">
    <property type="entry name" value="CASPASE-1"/>
    <property type="match status" value="1"/>
</dbReference>
<feature type="domain" description="Caspase family p10" evidence="7">
    <location>
        <begin position="173"/>
        <end position="256"/>
    </location>
</feature>
<dbReference type="InterPro" id="IPR001309">
    <property type="entry name" value="Pept_C14_p20"/>
</dbReference>
<dbReference type="InterPro" id="IPR002138">
    <property type="entry name" value="Pept_C14_p10"/>
</dbReference>
<dbReference type="AlphaFoldDB" id="A0A7K6T5G0"/>
<dbReference type="PROSITE" id="PS01121">
    <property type="entry name" value="CASPASE_HIS"/>
    <property type="match status" value="1"/>
</dbReference>
<evidence type="ECO:0000256" key="2">
    <source>
        <dbReference type="ARBA" id="ARBA00022670"/>
    </source>
</evidence>
<dbReference type="GO" id="GO:0004197">
    <property type="term" value="F:cysteine-type endopeptidase activity"/>
    <property type="evidence" value="ECO:0007669"/>
    <property type="project" value="InterPro"/>
</dbReference>
<evidence type="ECO:0000256" key="1">
    <source>
        <dbReference type="ARBA" id="ARBA00010134"/>
    </source>
</evidence>
<gene>
    <name evidence="9" type="primary">Casp13</name>
    <name evidence="9" type="ORF">CALNIC_R03144</name>
</gene>
<sequence length="257" mass="28965">SSQIYPIHLPRETRTRRALLICNIEFEHLSRRNGAEIDVVGMTMLLEGLGYVVDIHYNLTSQGMATVMKDFADREEHQTSDSTFLVFMSHGLRAGLCGTKSRDETTDILSLDTIYEKFNNQNCRALLGKPKVVIIQACRGGKRGSVLVSDSADPAAPAPGSADAFPEGLEADKIREVHLESDFATLHSSTPDTLSWRSTEKGTFFIQHLIEQFRNHACDSNLQEIFQKVQRAFENFPRQLPSQERTTLLRKFYLFPG</sequence>
<keyword evidence="4" id="KW-0788">Thiol protease</keyword>
<dbReference type="InterPro" id="IPR029030">
    <property type="entry name" value="Caspase-like_dom_sf"/>
</dbReference>
<evidence type="ECO:0000259" key="7">
    <source>
        <dbReference type="PROSITE" id="PS50207"/>
    </source>
</evidence>
<evidence type="ECO:0000313" key="9">
    <source>
        <dbReference type="EMBL" id="NWX05135.1"/>
    </source>
</evidence>
<keyword evidence="3" id="KW-0378">Hydrolase</keyword>
<name>A0A7K6T5G0_CALNI</name>
<dbReference type="GO" id="GO:0072559">
    <property type="term" value="C:NLRP3 inflammasome complex"/>
    <property type="evidence" value="ECO:0007669"/>
    <property type="project" value="TreeGrafter"/>
</dbReference>
<keyword evidence="5" id="KW-0865">Zymogen</keyword>
<dbReference type="PANTHER" id="PTHR47901">
    <property type="entry name" value="CASPASE RECRUITMENT DOMAIN-CONTAINING PROTEIN 18"/>
    <property type="match status" value="1"/>
</dbReference>
<dbReference type="Pfam" id="PF00656">
    <property type="entry name" value="Peptidase_C14"/>
    <property type="match status" value="1"/>
</dbReference>
<dbReference type="PRINTS" id="PR00376">
    <property type="entry name" value="IL1BCENZYME"/>
</dbReference>
<dbReference type="InterPro" id="IPR015917">
    <property type="entry name" value="Pept_C14A"/>
</dbReference>
<dbReference type="InterPro" id="IPR011600">
    <property type="entry name" value="Pept_C14_caspase"/>
</dbReference>
<dbReference type="EMBL" id="VZSB01001832">
    <property type="protein sequence ID" value="NWX05135.1"/>
    <property type="molecule type" value="Genomic_DNA"/>
</dbReference>
<evidence type="ECO:0000256" key="6">
    <source>
        <dbReference type="RuleBase" id="RU003971"/>
    </source>
</evidence>
<organism evidence="9 10">
    <name type="scientific">Caloenas nicobarica</name>
    <name type="common">Nicobar pigeon</name>
    <dbReference type="NCBI Taxonomy" id="187106"/>
    <lineage>
        <taxon>Eukaryota</taxon>
        <taxon>Metazoa</taxon>
        <taxon>Chordata</taxon>
        <taxon>Craniata</taxon>
        <taxon>Vertebrata</taxon>
        <taxon>Euteleostomi</taxon>
        <taxon>Archelosauria</taxon>
        <taxon>Archosauria</taxon>
        <taxon>Dinosauria</taxon>
        <taxon>Saurischia</taxon>
        <taxon>Theropoda</taxon>
        <taxon>Coelurosauria</taxon>
        <taxon>Aves</taxon>
        <taxon>Neognathae</taxon>
        <taxon>Neoaves</taxon>
        <taxon>Columbimorphae</taxon>
        <taxon>Columbiformes</taxon>
        <taxon>Columbidae</taxon>
        <taxon>Caloenas</taxon>
    </lineage>
</organism>
<dbReference type="SMART" id="SM00115">
    <property type="entry name" value="CASc"/>
    <property type="match status" value="1"/>
</dbReference>
<feature type="non-terminal residue" evidence="9">
    <location>
        <position position="257"/>
    </location>
</feature>
<reference evidence="9 10" key="1">
    <citation type="submission" date="2019-09" db="EMBL/GenBank/DDBJ databases">
        <title>Bird 10,000 Genomes (B10K) Project - Family phase.</title>
        <authorList>
            <person name="Zhang G."/>
        </authorList>
    </citation>
    <scope>NUCLEOTIDE SEQUENCE [LARGE SCALE GENOMIC DNA]</scope>
    <source>
        <strain evidence="9">OUT-0007</strain>
        <tissue evidence="9">Blood</tissue>
    </source>
</reference>
<dbReference type="SUPFAM" id="SSF52129">
    <property type="entry name" value="Caspase-like"/>
    <property type="match status" value="1"/>
</dbReference>
<dbReference type="PROSITE" id="PS50208">
    <property type="entry name" value="CASPASE_P20"/>
    <property type="match status" value="1"/>
</dbReference>
<evidence type="ECO:0000259" key="8">
    <source>
        <dbReference type="PROSITE" id="PS50208"/>
    </source>
</evidence>
<keyword evidence="10" id="KW-1185">Reference proteome</keyword>
<comment type="caution">
    <text evidence="9">The sequence shown here is derived from an EMBL/GenBank/DDBJ whole genome shotgun (WGS) entry which is preliminary data.</text>
</comment>
<dbReference type="GO" id="GO:0050727">
    <property type="term" value="P:regulation of inflammatory response"/>
    <property type="evidence" value="ECO:0007669"/>
    <property type="project" value="TreeGrafter"/>
</dbReference>
<dbReference type="GO" id="GO:0006508">
    <property type="term" value="P:proteolysis"/>
    <property type="evidence" value="ECO:0007669"/>
    <property type="project" value="UniProtKB-KW"/>
</dbReference>
<dbReference type="InterPro" id="IPR002398">
    <property type="entry name" value="Pept_C14"/>
</dbReference>